<keyword evidence="4" id="KW-1185">Reference proteome</keyword>
<dbReference type="STRING" id="1392250.A0A2I2G801"/>
<protein>
    <recommendedName>
        <fullName evidence="2">DUF3752 domain-containing protein</fullName>
    </recommendedName>
</protein>
<evidence type="ECO:0000313" key="4">
    <source>
        <dbReference type="Proteomes" id="UP000234275"/>
    </source>
</evidence>
<evidence type="ECO:0000313" key="3">
    <source>
        <dbReference type="EMBL" id="PLB48995.1"/>
    </source>
</evidence>
<dbReference type="VEuPathDB" id="FungiDB:P170DRAFT_436667"/>
<evidence type="ECO:0000259" key="2">
    <source>
        <dbReference type="Pfam" id="PF12572"/>
    </source>
</evidence>
<dbReference type="InterPro" id="IPR022226">
    <property type="entry name" value="DUF3752"/>
</dbReference>
<feature type="compositionally biased region" description="Polar residues" evidence="1">
    <location>
        <begin position="35"/>
        <end position="44"/>
    </location>
</feature>
<sequence>MDQPEKRKLDASASDGPDVDKRPRVIGPSLPPPSASQDRSNSEGSDSDSDSDDDFGPSMPPPEGSVPAAPATATEPSNSGPSASAQDPDTAGTTASRRDDWMLQPPDDSSWATRVDPTKLRNRKFQSGKPGSSRPAKSGGVDASWTETPEQKMRRLQDEVLGVSTAQSGGSGGRKEDEGDSKRSRVMSERVEKFNEARRKEKAAEGAARKEKKKEEDDDPSQRAFDKEKDMSLGSKISASQRREMIDKASDFGSRFTKGRYL</sequence>
<organism evidence="3 4">
    <name type="scientific">Aspergillus steynii IBT 23096</name>
    <dbReference type="NCBI Taxonomy" id="1392250"/>
    <lineage>
        <taxon>Eukaryota</taxon>
        <taxon>Fungi</taxon>
        <taxon>Dikarya</taxon>
        <taxon>Ascomycota</taxon>
        <taxon>Pezizomycotina</taxon>
        <taxon>Eurotiomycetes</taxon>
        <taxon>Eurotiomycetidae</taxon>
        <taxon>Eurotiales</taxon>
        <taxon>Aspergillaceae</taxon>
        <taxon>Aspergillus</taxon>
        <taxon>Aspergillus subgen. Circumdati</taxon>
    </lineage>
</organism>
<dbReference type="RefSeq" id="XP_024704297.1">
    <property type="nucleotide sequence ID" value="XM_024849198.1"/>
</dbReference>
<dbReference type="PANTHER" id="PTHR46370:SF1">
    <property type="entry name" value="GPALPP MOTIFS-CONTAINING PROTEIN 1"/>
    <property type="match status" value="1"/>
</dbReference>
<accession>A0A2I2G801</accession>
<dbReference type="Pfam" id="PF12572">
    <property type="entry name" value="DUF3752"/>
    <property type="match status" value="1"/>
</dbReference>
<dbReference type="PANTHER" id="PTHR46370">
    <property type="entry name" value="GPALPP MOTIFS-CONTAINING PROTEIN 1"/>
    <property type="match status" value="1"/>
</dbReference>
<dbReference type="OrthoDB" id="73491at2759"/>
<feature type="compositionally biased region" description="Basic and acidic residues" evidence="1">
    <location>
        <begin position="1"/>
        <end position="10"/>
    </location>
</feature>
<feature type="compositionally biased region" description="Acidic residues" evidence="1">
    <location>
        <begin position="45"/>
        <end position="55"/>
    </location>
</feature>
<dbReference type="InterPro" id="IPR046331">
    <property type="entry name" value="GPAM1-like"/>
</dbReference>
<gene>
    <name evidence="3" type="ORF">P170DRAFT_436667</name>
</gene>
<dbReference type="AlphaFoldDB" id="A0A2I2G801"/>
<feature type="compositionally biased region" description="Basic and acidic residues" evidence="1">
    <location>
        <begin position="149"/>
        <end position="158"/>
    </location>
</feature>
<feature type="compositionally biased region" description="Basic and acidic residues" evidence="1">
    <location>
        <begin position="173"/>
        <end position="231"/>
    </location>
</feature>
<comment type="caution">
    <text evidence="3">The sequence shown here is derived from an EMBL/GenBank/DDBJ whole genome shotgun (WGS) entry which is preliminary data.</text>
</comment>
<dbReference type="GeneID" id="36556897"/>
<feature type="domain" description="DUF3752" evidence="2">
    <location>
        <begin position="105"/>
        <end position="257"/>
    </location>
</feature>
<name>A0A2I2G801_9EURO</name>
<evidence type="ECO:0000256" key="1">
    <source>
        <dbReference type="SAM" id="MobiDB-lite"/>
    </source>
</evidence>
<proteinExistence type="predicted"/>
<feature type="region of interest" description="Disordered" evidence="1">
    <location>
        <begin position="1"/>
        <end position="246"/>
    </location>
</feature>
<feature type="compositionally biased region" description="Polar residues" evidence="1">
    <location>
        <begin position="74"/>
        <end position="95"/>
    </location>
</feature>
<dbReference type="Proteomes" id="UP000234275">
    <property type="component" value="Unassembled WGS sequence"/>
</dbReference>
<reference evidence="3 4" key="1">
    <citation type="submission" date="2016-12" db="EMBL/GenBank/DDBJ databases">
        <title>The genomes of Aspergillus section Nigri reveals drivers in fungal speciation.</title>
        <authorList>
            <consortium name="DOE Joint Genome Institute"/>
            <person name="Vesth T.C."/>
            <person name="Nybo J."/>
            <person name="Theobald S."/>
            <person name="Brandl J."/>
            <person name="Frisvad J.C."/>
            <person name="Nielsen K.F."/>
            <person name="Lyhne E.K."/>
            <person name="Kogle M.E."/>
            <person name="Kuo A."/>
            <person name="Riley R."/>
            <person name="Clum A."/>
            <person name="Nolan M."/>
            <person name="Lipzen A."/>
            <person name="Salamov A."/>
            <person name="Henrissat B."/>
            <person name="Wiebenga A."/>
            <person name="De Vries R.P."/>
            <person name="Grigoriev I.V."/>
            <person name="Mortensen U.H."/>
            <person name="Andersen M.R."/>
            <person name="Baker S.E."/>
        </authorList>
    </citation>
    <scope>NUCLEOTIDE SEQUENCE [LARGE SCALE GENOMIC DNA]</scope>
    <source>
        <strain evidence="3 4">IBT 23096</strain>
    </source>
</reference>
<dbReference type="EMBL" id="MSFO01000004">
    <property type="protein sequence ID" value="PLB48995.1"/>
    <property type="molecule type" value="Genomic_DNA"/>
</dbReference>